<gene>
    <name evidence="1" type="ORF">ENN90_07995</name>
</gene>
<sequence length="84" mass="9753">MENYIRQLIEDLLAVAKNPPKPTWIEPPPHLEEDPVISELALVPFQTIEELTGIKQEAFPLMDQLQGDQWERVNEAIFKVFEPK</sequence>
<reference evidence="1" key="1">
    <citation type="journal article" date="2020" name="mSystems">
        <title>Genome- and Community-Level Interaction Insights into Carbon Utilization and Element Cycling Functions of Hydrothermarchaeota in Hydrothermal Sediment.</title>
        <authorList>
            <person name="Zhou Z."/>
            <person name="Liu Y."/>
            <person name="Xu W."/>
            <person name="Pan J."/>
            <person name="Luo Z.H."/>
            <person name="Li M."/>
        </authorList>
    </citation>
    <scope>NUCLEOTIDE SEQUENCE [LARGE SCALE GENOMIC DNA]</scope>
    <source>
        <strain evidence="1">SpSt-1217</strain>
    </source>
</reference>
<proteinExistence type="predicted"/>
<dbReference type="Proteomes" id="UP000886047">
    <property type="component" value="Unassembled WGS sequence"/>
</dbReference>
<comment type="caution">
    <text evidence="1">The sequence shown here is derived from an EMBL/GenBank/DDBJ whole genome shotgun (WGS) entry which is preliminary data.</text>
</comment>
<dbReference type="EMBL" id="DSDK01000440">
    <property type="protein sequence ID" value="HDR51547.1"/>
    <property type="molecule type" value="Genomic_DNA"/>
</dbReference>
<evidence type="ECO:0000313" key="1">
    <source>
        <dbReference type="EMBL" id="HDR51547.1"/>
    </source>
</evidence>
<dbReference type="AlphaFoldDB" id="A0A831PLR7"/>
<organism evidence="1">
    <name type="scientific">Mariniphaga anaerophila</name>
    <dbReference type="NCBI Taxonomy" id="1484053"/>
    <lineage>
        <taxon>Bacteria</taxon>
        <taxon>Pseudomonadati</taxon>
        <taxon>Bacteroidota</taxon>
        <taxon>Bacteroidia</taxon>
        <taxon>Marinilabiliales</taxon>
        <taxon>Prolixibacteraceae</taxon>
        <taxon>Mariniphaga</taxon>
    </lineage>
</organism>
<protein>
    <submittedName>
        <fullName evidence="1">Uncharacterized protein</fullName>
    </submittedName>
</protein>
<name>A0A831PLR7_9BACT</name>
<accession>A0A831PLR7</accession>